<dbReference type="GO" id="GO:0005886">
    <property type="term" value="C:plasma membrane"/>
    <property type="evidence" value="ECO:0007669"/>
    <property type="project" value="TreeGrafter"/>
</dbReference>
<comment type="caution">
    <text evidence="2">The sequence shown here is derived from an EMBL/GenBank/DDBJ whole genome shotgun (WGS) entry which is preliminary data.</text>
</comment>
<dbReference type="PANTHER" id="PTHR30336">
    <property type="entry name" value="INNER MEMBRANE PROTEIN, PROBABLE PERMEASE"/>
    <property type="match status" value="1"/>
</dbReference>
<dbReference type="Proteomes" id="UP000646053">
    <property type="component" value="Unassembled WGS sequence"/>
</dbReference>
<proteinExistence type="predicted"/>
<accession>A0A8J8CJJ2</accession>
<dbReference type="RefSeq" id="WP_162424252.1">
    <property type="nucleotide sequence ID" value="NZ_WVIE01000019.1"/>
</dbReference>
<dbReference type="Gene3D" id="3.40.50.620">
    <property type="entry name" value="HUPs"/>
    <property type="match status" value="1"/>
</dbReference>
<evidence type="ECO:0000313" key="2">
    <source>
        <dbReference type="EMBL" id="NDJ18724.1"/>
    </source>
</evidence>
<keyword evidence="3" id="KW-1185">Reference proteome</keyword>
<organism evidence="2 3">
    <name type="scientific">Myxacorys almedinensis A</name>
    <dbReference type="NCBI Taxonomy" id="2690445"/>
    <lineage>
        <taxon>Bacteria</taxon>
        <taxon>Bacillati</taxon>
        <taxon>Cyanobacteriota</taxon>
        <taxon>Cyanophyceae</taxon>
        <taxon>Leptolyngbyales</taxon>
        <taxon>Leptolyngbyaceae</taxon>
        <taxon>Myxacorys</taxon>
        <taxon>Myxacorys almedinensis</taxon>
    </lineage>
</organism>
<name>A0A8J8CJJ2_9CYAN</name>
<dbReference type="InterPro" id="IPR051599">
    <property type="entry name" value="Cell_Envelope_Assoc"/>
</dbReference>
<dbReference type="CDD" id="cd06259">
    <property type="entry name" value="YdcF-like"/>
    <property type="match status" value="1"/>
</dbReference>
<dbReference type="InterPro" id="IPR003848">
    <property type="entry name" value="DUF218"/>
</dbReference>
<evidence type="ECO:0000313" key="3">
    <source>
        <dbReference type="Proteomes" id="UP000646053"/>
    </source>
</evidence>
<dbReference type="AlphaFoldDB" id="A0A8J8CJJ2"/>
<protein>
    <submittedName>
        <fullName evidence="2">YdcF family protein</fullName>
    </submittedName>
</protein>
<feature type="domain" description="DUF218" evidence="1">
    <location>
        <begin position="39"/>
        <end position="148"/>
    </location>
</feature>
<reference evidence="2" key="1">
    <citation type="submission" date="2019-12" db="EMBL/GenBank/DDBJ databases">
        <title>High-Quality draft genome sequences of three cyanobacteria isolated from the limestone walls of the Old Cathedral of Coimbra.</title>
        <authorList>
            <person name="Tiago I."/>
            <person name="Soares F."/>
            <person name="Portugal A."/>
        </authorList>
    </citation>
    <scope>NUCLEOTIDE SEQUENCE</scope>
    <source>
        <strain evidence="2">A</strain>
    </source>
</reference>
<evidence type="ECO:0000259" key="1">
    <source>
        <dbReference type="Pfam" id="PF02698"/>
    </source>
</evidence>
<dbReference type="Pfam" id="PF02698">
    <property type="entry name" value="DUF218"/>
    <property type="match status" value="1"/>
</dbReference>
<dbReference type="PANTHER" id="PTHR30336:SF20">
    <property type="entry name" value="DUF218 DOMAIN-CONTAINING PROTEIN"/>
    <property type="match status" value="1"/>
</dbReference>
<dbReference type="InterPro" id="IPR014729">
    <property type="entry name" value="Rossmann-like_a/b/a_fold"/>
</dbReference>
<dbReference type="EMBL" id="WVIE01000019">
    <property type="protein sequence ID" value="NDJ18724.1"/>
    <property type="molecule type" value="Genomic_DNA"/>
</dbReference>
<sequence>MFTRFRLPRCIAFVFVLLGVGYIPTRLAIAQQQAPDPEVILILGGSSDRESFAAQLALQQPQLTIWVSSGSPDAANIFRQAGIPSSQLRFDRRATDTVTNFTTTVSDFKRRGIQHVYVVTSDYHMDRASAIATIVLGSQGIAFTPLSVSGEHRQESQLRVLRDVGRSVVWLVTGRTGASLKRRSLTR</sequence>
<gene>
    <name evidence="2" type="ORF">GS601_15750</name>
</gene>